<dbReference type="EMBL" id="SJPJ01000001">
    <property type="protein sequence ID" value="TWT84788.1"/>
    <property type="molecule type" value="Genomic_DNA"/>
</dbReference>
<comment type="caution">
    <text evidence="1">The sequence shown here is derived from an EMBL/GenBank/DDBJ whole genome shotgun (WGS) entry which is preliminary data.</text>
</comment>
<accession>A0A5C5ZCB9</accession>
<dbReference type="Proteomes" id="UP000315010">
    <property type="component" value="Unassembled WGS sequence"/>
</dbReference>
<evidence type="ECO:0000313" key="1">
    <source>
        <dbReference type="EMBL" id="TWT84788.1"/>
    </source>
</evidence>
<evidence type="ECO:0000313" key="2">
    <source>
        <dbReference type="Proteomes" id="UP000315010"/>
    </source>
</evidence>
<proteinExistence type="predicted"/>
<sequence>MNPKPLTSDLAEALHASGDKLPVVDTSDPNRVFVVVDLDVHERAMQALREREDLAAIDEGIAQMEAGQGIPLDEAFQKIDDELVAKFGT</sequence>
<keyword evidence="2" id="KW-1185">Reference proteome</keyword>
<organism evidence="1 2">
    <name type="scientific">Novipirellula herctigrandis</name>
    <dbReference type="NCBI Taxonomy" id="2527986"/>
    <lineage>
        <taxon>Bacteria</taxon>
        <taxon>Pseudomonadati</taxon>
        <taxon>Planctomycetota</taxon>
        <taxon>Planctomycetia</taxon>
        <taxon>Pirellulales</taxon>
        <taxon>Pirellulaceae</taxon>
        <taxon>Novipirellula</taxon>
    </lineage>
</organism>
<protein>
    <submittedName>
        <fullName evidence="1">Uncharacterized protein</fullName>
    </submittedName>
</protein>
<dbReference type="OrthoDB" id="280019at2"/>
<name>A0A5C5ZCB9_9BACT</name>
<dbReference type="RefSeq" id="WP_146402664.1">
    <property type="nucleotide sequence ID" value="NZ_SJPJ01000001.1"/>
</dbReference>
<dbReference type="AlphaFoldDB" id="A0A5C5ZCB9"/>
<reference evidence="1 2" key="1">
    <citation type="submission" date="2019-02" db="EMBL/GenBank/DDBJ databases">
        <title>Deep-cultivation of Planctomycetes and their phenomic and genomic characterization uncovers novel biology.</title>
        <authorList>
            <person name="Wiegand S."/>
            <person name="Jogler M."/>
            <person name="Boedeker C."/>
            <person name="Pinto D."/>
            <person name="Vollmers J."/>
            <person name="Rivas-Marin E."/>
            <person name="Kohn T."/>
            <person name="Peeters S.H."/>
            <person name="Heuer A."/>
            <person name="Rast P."/>
            <person name="Oberbeckmann S."/>
            <person name="Bunk B."/>
            <person name="Jeske O."/>
            <person name="Meyerdierks A."/>
            <person name="Storesund J.E."/>
            <person name="Kallscheuer N."/>
            <person name="Luecker S."/>
            <person name="Lage O.M."/>
            <person name="Pohl T."/>
            <person name="Merkel B.J."/>
            <person name="Hornburger P."/>
            <person name="Mueller R.-W."/>
            <person name="Bruemmer F."/>
            <person name="Labrenz M."/>
            <person name="Spormann A.M."/>
            <person name="Op Den Camp H."/>
            <person name="Overmann J."/>
            <person name="Amann R."/>
            <person name="Jetten M.S.M."/>
            <person name="Mascher T."/>
            <person name="Medema M.H."/>
            <person name="Devos D.P."/>
            <person name="Kaster A.-K."/>
            <person name="Ovreas L."/>
            <person name="Rohde M."/>
            <person name="Galperin M.Y."/>
            <person name="Jogler C."/>
        </authorList>
    </citation>
    <scope>NUCLEOTIDE SEQUENCE [LARGE SCALE GENOMIC DNA]</scope>
    <source>
        <strain evidence="1 2">CA13</strain>
    </source>
</reference>
<gene>
    <name evidence="1" type="ORF">CA13_62680</name>
</gene>